<reference evidence="7 8" key="1">
    <citation type="submission" date="2023-07" db="EMBL/GenBank/DDBJ databases">
        <title>Sorghum-associated microbial communities from plants grown in Nebraska, USA.</title>
        <authorList>
            <person name="Schachtman D."/>
        </authorList>
    </citation>
    <scope>NUCLEOTIDE SEQUENCE [LARGE SCALE GENOMIC DNA]</scope>
    <source>
        <strain evidence="7 8">BE187</strain>
    </source>
</reference>
<keyword evidence="8" id="KW-1185">Reference proteome</keyword>
<keyword evidence="3 5" id="KW-1133">Transmembrane helix</keyword>
<dbReference type="EMBL" id="JAVDVW010000002">
    <property type="protein sequence ID" value="MDR7100454.1"/>
    <property type="molecule type" value="Genomic_DNA"/>
</dbReference>
<organism evidence="7 8">
    <name type="scientific">Agrilutibacter niabensis</name>
    <dbReference type="NCBI Taxonomy" id="380628"/>
    <lineage>
        <taxon>Bacteria</taxon>
        <taxon>Pseudomonadati</taxon>
        <taxon>Pseudomonadota</taxon>
        <taxon>Gammaproteobacteria</taxon>
        <taxon>Lysobacterales</taxon>
        <taxon>Lysobacteraceae</taxon>
        <taxon>Agrilutibacter</taxon>
    </lineage>
</organism>
<dbReference type="PANTHER" id="PTHR37422">
    <property type="entry name" value="TEICHURONIC ACID BIOSYNTHESIS PROTEIN TUAE"/>
    <property type="match status" value="1"/>
</dbReference>
<sequence length="392" mass="42183">MPLARALLGLGLGWLMVGMAIMPSNASLGPGQAFMASLIVLLFLPAYYVAFAQQARVWRQLWPLPAFRVFLALLAWAALSLCWATLEKPFDGLAALLSVLAFVLGWHAFAANDADRIRSLLLATGLGLSLCALGFTIRYVVAPMPDGRIIGFGIIATANYAAMLMGAVALWLSQLDIPERGWSVLRWVAVGFPLVFIALTQSRGTWLALGACVLLMPLWRPERTVRWLALGILAVAIVALVAAAAGWTVLLERGTSLRPDLFAQAGQLVAAHPVGGLGLGEPFTLWVEGQPYVHTHNVLTQVAVELGLPGLLLAVAVWLPVAWQGWRHRGSPQGRIVLALWTYATIALQIDMPQVLGSARPNWLLVWLPFAMALGLAANGKSGGQTRSLKTE</sequence>
<feature type="transmembrane region" description="Helical" evidence="5">
    <location>
        <begin position="306"/>
        <end position="326"/>
    </location>
</feature>
<name>A0ABU1VSI9_9GAMM</name>
<feature type="transmembrane region" description="Helical" evidence="5">
    <location>
        <begin position="65"/>
        <end position="86"/>
    </location>
</feature>
<feature type="transmembrane region" description="Helical" evidence="5">
    <location>
        <begin position="362"/>
        <end position="380"/>
    </location>
</feature>
<feature type="transmembrane region" description="Helical" evidence="5">
    <location>
        <begin position="36"/>
        <end position="53"/>
    </location>
</feature>
<evidence type="ECO:0000256" key="5">
    <source>
        <dbReference type="SAM" id="Phobius"/>
    </source>
</evidence>
<keyword evidence="2 5" id="KW-0812">Transmembrane</keyword>
<feature type="transmembrane region" description="Helical" evidence="5">
    <location>
        <begin position="205"/>
        <end position="220"/>
    </location>
</feature>
<comment type="subcellular location">
    <subcellularLocation>
        <location evidence="1">Membrane</location>
        <topology evidence="1">Multi-pass membrane protein</topology>
    </subcellularLocation>
</comment>
<gene>
    <name evidence="7" type="ORF">J2X04_002835</name>
</gene>
<feature type="transmembrane region" description="Helical" evidence="5">
    <location>
        <begin position="92"/>
        <end position="109"/>
    </location>
</feature>
<dbReference type="Proteomes" id="UP001267878">
    <property type="component" value="Unassembled WGS sequence"/>
</dbReference>
<feature type="transmembrane region" description="Helical" evidence="5">
    <location>
        <begin position="338"/>
        <end position="356"/>
    </location>
</feature>
<evidence type="ECO:0000256" key="1">
    <source>
        <dbReference type="ARBA" id="ARBA00004141"/>
    </source>
</evidence>
<dbReference type="RefSeq" id="WP_310055208.1">
    <property type="nucleotide sequence ID" value="NZ_JAVDVW010000002.1"/>
</dbReference>
<evidence type="ECO:0000256" key="4">
    <source>
        <dbReference type="ARBA" id="ARBA00023136"/>
    </source>
</evidence>
<dbReference type="InterPro" id="IPR051533">
    <property type="entry name" value="WaaL-like"/>
</dbReference>
<accession>A0ABU1VSI9</accession>
<evidence type="ECO:0000259" key="6">
    <source>
        <dbReference type="Pfam" id="PF04932"/>
    </source>
</evidence>
<keyword evidence="7" id="KW-0436">Ligase</keyword>
<feature type="transmembrane region" description="Helical" evidence="5">
    <location>
        <begin position="184"/>
        <end position="199"/>
    </location>
</feature>
<evidence type="ECO:0000313" key="8">
    <source>
        <dbReference type="Proteomes" id="UP001267878"/>
    </source>
</evidence>
<evidence type="ECO:0000256" key="3">
    <source>
        <dbReference type="ARBA" id="ARBA00022989"/>
    </source>
</evidence>
<feature type="domain" description="O-antigen ligase-related" evidence="6">
    <location>
        <begin position="190"/>
        <end position="314"/>
    </location>
</feature>
<feature type="transmembrane region" description="Helical" evidence="5">
    <location>
        <begin position="121"/>
        <end position="141"/>
    </location>
</feature>
<dbReference type="Pfam" id="PF04932">
    <property type="entry name" value="Wzy_C"/>
    <property type="match status" value="1"/>
</dbReference>
<comment type="caution">
    <text evidence="7">The sequence shown here is derived from an EMBL/GenBank/DDBJ whole genome shotgun (WGS) entry which is preliminary data.</text>
</comment>
<dbReference type="PANTHER" id="PTHR37422:SF13">
    <property type="entry name" value="LIPOPOLYSACCHARIDE BIOSYNTHESIS PROTEIN PA4999-RELATED"/>
    <property type="match status" value="1"/>
</dbReference>
<dbReference type="InterPro" id="IPR007016">
    <property type="entry name" value="O-antigen_ligase-rel_domated"/>
</dbReference>
<evidence type="ECO:0000313" key="7">
    <source>
        <dbReference type="EMBL" id="MDR7100454.1"/>
    </source>
</evidence>
<feature type="transmembrane region" description="Helical" evidence="5">
    <location>
        <begin position="147"/>
        <end position="172"/>
    </location>
</feature>
<proteinExistence type="predicted"/>
<dbReference type="GO" id="GO:0016874">
    <property type="term" value="F:ligase activity"/>
    <property type="evidence" value="ECO:0007669"/>
    <property type="project" value="UniProtKB-KW"/>
</dbReference>
<keyword evidence="4 5" id="KW-0472">Membrane</keyword>
<protein>
    <submittedName>
        <fullName evidence="7">O-antigen ligase</fullName>
    </submittedName>
</protein>
<feature type="transmembrane region" description="Helical" evidence="5">
    <location>
        <begin position="227"/>
        <end position="250"/>
    </location>
</feature>
<evidence type="ECO:0000256" key="2">
    <source>
        <dbReference type="ARBA" id="ARBA00022692"/>
    </source>
</evidence>